<dbReference type="InterPro" id="IPR003137">
    <property type="entry name" value="PA_domain"/>
</dbReference>
<dbReference type="Proteomes" id="UP000265520">
    <property type="component" value="Unassembled WGS sequence"/>
</dbReference>
<feature type="domain" description="Peptidase S8/S53" evidence="7">
    <location>
        <begin position="66"/>
        <end position="288"/>
    </location>
</feature>
<dbReference type="CDD" id="cd02120">
    <property type="entry name" value="PA_subtilisin_like"/>
    <property type="match status" value="1"/>
</dbReference>
<name>A0A392MG66_9FABA</name>
<dbReference type="GO" id="GO:0006508">
    <property type="term" value="P:proteolysis"/>
    <property type="evidence" value="ECO:0007669"/>
    <property type="project" value="UniProtKB-KW"/>
</dbReference>
<comment type="subcellular location">
    <subcellularLocation>
        <location evidence="2">Secreted</location>
        <location evidence="2">Extracellular space</location>
        <location evidence="2">Apoplast</location>
    </subcellularLocation>
</comment>
<keyword evidence="5" id="KW-0732">Signal</keyword>
<organism evidence="9 10">
    <name type="scientific">Trifolium medium</name>
    <dbReference type="NCBI Taxonomy" id="97028"/>
    <lineage>
        <taxon>Eukaryota</taxon>
        <taxon>Viridiplantae</taxon>
        <taxon>Streptophyta</taxon>
        <taxon>Embryophyta</taxon>
        <taxon>Tracheophyta</taxon>
        <taxon>Spermatophyta</taxon>
        <taxon>Magnoliopsida</taxon>
        <taxon>eudicotyledons</taxon>
        <taxon>Gunneridae</taxon>
        <taxon>Pentapetalae</taxon>
        <taxon>rosids</taxon>
        <taxon>fabids</taxon>
        <taxon>Fabales</taxon>
        <taxon>Fabaceae</taxon>
        <taxon>Papilionoideae</taxon>
        <taxon>50 kb inversion clade</taxon>
        <taxon>NPAAA clade</taxon>
        <taxon>Hologalegina</taxon>
        <taxon>IRL clade</taxon>
        <taxon>Trifolieae</taxon>
        <taxon>Trifolium</taxon>
    </lineage>
</organism>
<keyword evidence="10" id="KW-1185">Reference proteome</keyword>
<dbReference type="EMBL" id="LXQA010009884">
    <property type="protein sequence ID" value="MCH86183.1"/>
    <property type="molecule type" value="Genomic_DNA"/>
</dbReference>
<dbReference type="GO" id="GO:0009610">
    <property type="term" value="P:response to symbiotic fungus"/>
    <property type="evidence" value="ECO:0007669"/>
    <property type="project" value="UniProtKB-ARBA"/>
</dbReference>
<comment type="caution">
    <text evidence="6">Lacks conserved residue(s) required for the propagation of feature annotation.</text>
</comment>
<dbReference type="InterPro" id="IPR045051">
    <property type="entry name" value="SBT"/>
</dbReference>
<evidence type="ECO:0000256" key="1">
    <source>
        <dbReference type="ARBA" id="ARBA00002076"/>
    </source>
</evidence>
<dbReference type="InterPro" id="IPR036852">
    <property type="entry name" value="Peptidase_S8/S53_dom_sf"/>
</dbReference>
<dbReference type="AlphaFoldDB" id="A0A392MG66"/>
<comment type="function">
    <text evidence="1">Required for arbuscular mycorrhiza (AM) development during AM symbiosis with AM fungi (e.g. Glomeromycota intraradices).</text>
</comment>
<evidence type="ECO:0000256" key="2">
    <source>
        <dbReference type="ARBA" id="ARBA00004271"/>
    </source>
</evidence>
<evidence type="ECO:0000259" key="7">
    <source>
        <dbReference type="Pfam" id="PF00082"/>
    </source>
</evidence>
<feature type="domain" description="PA" evidence="8">
    <location>
        <begin position="171"/>
        <end position="235"/>
    </location>
</feature>
<protein>
    <submittedName>
        <fullName evidence="9">Subtilisin-like protease-like</fullName>
    </submittedName>
</protein>
<keyword evidence="9" id="KW-0378">Hydrolase</keyword>
<evidence type="ECO:0000259" key="8">
    <source>
        <dbReference type="Pfam" id="PF02225"/>
    </source>
</evidence>
<reference evidence="9 10" key="1">
    <citation type="journal article" date="2018" name="Front. Plant Sci.">
        <title>Red Clover (Trifolium pratense) and Zigzag Clover (T. medium) - A Picture of Genomic Similarities and Differences.</title>
        <authorList>
            <person name="Dluhosova J."/>
            <person name="Istvanek J."/>
            <person name="Nedelnik J."/>
            <person name="Repkova J."/>
        </authorList>
    </citation>
    <scope>NUCLEOTIDE SEQUENCE [LARGE SCALE GENOMIC DNA]</scope>
    <source>
        <strain evidence="10">cv. 10/8</strain>
        <tissue evidence="9">Leaf</tissue>
    </source>
</reference>
<evidence type="ECO:0000256" key="5">
    <source>
        <dbReference type="ARBA" id="ARBA00022729"/>
    </source>
</evidence>
<dbReference type="GO" id="GO:0048046">
    <property type="term" value="C:apoplast"/>
    <property type="evidence" value="ECO:0007669"/>
    <property type="project" value="UniProtKB-SubCell"/>
</dbReference>
<dbReference type="Pfam" id="PF00082">
    <property type="entry name" value="Peptidase_S8"/>
    <property type="match status" value="1"/>
</dbReference>
<evidence type="ECO:0000313" key="9">
    <source>
        <dbReference type="EMBL" id="MCH86183.1"/>
    </source>
</evidence>
<accession>A0A392MG66</accession>
<feature type="non-terminal residue" evidence="9">
    <location>
        <position position="1"/>
    </location>
</feature>
<dbReference type="PROSITE" id="PS51892">
    <property type="entry name" value="SUBTILASE"/>
    <property type="match status" value="1"/>
</dbReference>
<evidence type="ECO:0000256" key="3">
    <source>
        <dbReference type="ARBA" id="ARBA00011073"/>
    </source>
</evidence>
<dbReference type="Pfam" id="PF02225">
    <property type="entry name" value="PA"/>
    <property type="match status" value="1"/>
</dbReference>
<keyword evidence="4" id="KW-0052">Apoplast</keyword>
<evidence type="ECO:0000256" key="6">
    <source>
        <dbReference type="PROSITE-ProRule" id="PRU01240"/>
    </source>
</evidence>
<dbReference type="Gene3D" id="3.50.30.30">
    <property type="match status" value="2"/>
</dbReference>
<sequence length="300" mass="31992">FSPIPPKWKGICENGTKFSSSNCNKKLIGARYYFRGYEKFIGKINETTDYRSARDSQGHGTHTASTAAAMDQAVSDGVDVLSLSLGSIPKPFYNDSIAIASFGATKNGVFVSCSAGNSGPFASTVGNGSPWIMTVAASYIDRTFPTKVKLGNSKNFEGTSLYQGKNQTNQQFPLVYGKTAVVCERGINSRTEKGEEVKKSGGYGMILLNSENQGEELLSDAHVLPATSLGASAGPSIIGQDVIKPDITAPGVNILAAWPSNTSPTMVKSDKRRVLFNIVSGTSMSCPHDMLIQKVLLILD</sequence>
<dbReference type="PANTHER" id="PTHR10795">
    <property type="entry name" value="PROPROTEIN CONVERTASE SUBTILISIN/KEXIN"/>
    <property type="match status" value="1"/>
</dbReference>
<comment type="caution">
    <text evidence="9">The sequence shown here is derived from an EMBL/GenBank/DDBJ whole genome shotgun (WGS) entry which is preliminary data.</text>
</comment>
<gene>
    <name evidence="9" type="ORF">A2U01_0007037</name>
</gene>
<comment type="similarity">
    <text evidence="3 6">Belongs to the peptidase S8 family.</text>
</comment>
<dbReference type="SUPFAM" id="SSF52743">
    <property type="entry name" value="Subtilisin-like"/>
    <property type="match status" value="1"/>
</dbReference>
<proteinExistence type="inferred from homology"/>
<keyword evidence="9" id="KW-0645">Protease</keyword>
<dbReference type="Gene3D" id="3.40.50.200">
    <property type="entry name" value="Peptidase S8/S53 domain"/>
    <property type="match status" value="2"/>
</dbReference>
<dbReference type="GO" id="GO:0004252">
    <property type="term" value="F:serine-type endopeptidase activity"/>
    <property type="evidence" value="ECO:0007669"/>
    <property type="project" value="InterPro"/>
</dbReference>
<evidence type="ECO:0000256" key="4">
    <source>
        <dbReference type="ARBA" id="ARBA00022523"/>
    </source>
</evidence>
<evidence type="ECO:0000313" key="10">
    <source>
        <dbReference type="Proteomes" id="UP000265520"/>
    </source>
</evidence>
<dbReference type="InterPro" id="IPR000209">
    <property type="entry name" value="Peptidase_S8/S53_dom"/>
</dbReference>